<dbReference type="Proteomes" id="UP000533598">
    <property type="component" value="Unassembled WGS sequence"/>
</dbReference>
<dbReference type="EC" id="3.1.1.-" evidence="4"/>
<dbReference type="PROSITE" id="PS01173">
    <property type="entry name" value="LIPASE_GDXG_HIS"/>
    <property type="match status" value="1"/>
</dbReference>
<evidence type="ECO:0000313" key="8">
    <source>
        <dbReference type="Proteomes" id="UP000533598"/>
    </source>
</evidence>
<dbReference type="AlphaFoldDB" id="A0A7W7CD38"/>
<dbReference type="PANTHER" id="PTHR43142:SF1">
    <property type="entry name" value="CARBOXYLIC ESTER HYDROLASE"/>
    <property type="match status" value="1"/>
</dbReference>
<evidence type="ECO:0000256" key="5">
    <source>
        <dbReference type="SAM" id="MobiDB-lite"/>
    </source>
</evidence>
<protein>
    <recommendedName>
        <fullName evidence="4">Carboxylic ester hydrolase</fullName>
        <ecNumber evidence="4">3.1.1.-</ecNumber>
    </recommendedName>
</protein>
<evidence type="ECO:0000256" key="4">
    <source>
        <dbReference type="RuleBase" id="RU361235"/>
    </source>
</evidence>
<comment type="similarity">
    <text evidence="2">Belongs to the 'GDXG' lipolytic enzyme family.</text>
</comment>
<evidence type="ECO:0000256" key="3">
    <source>
        <dbReference type="ARBA" id="ARBA00022801"/>
    </source>
</evidence>
<organism evidence="7 8">
    <name type="scientific">Crossiella cryophila</name>
    <dbReference type="NCBI Taxonomy" id="43355"/>
    <lineage>
        <taxon>Bacteria</taxon>
        <taxon>Bacillati</taxon>
        <taxon>Actinomycetota</taxon>
        <taxon>Actinomycetes</taxon>
        <taxon>Pseudonocardiales</taxon>
        <taxon>Pseudonocardiaceae</taxon>
        <taxon>Crossiella</taxon>
    </lineage>
</organism>
<keyword evidence="8" id="KW-1185">Reference proteome</keyword>
<feature type="compositionally biased region" description="Pro residues" evidence="5">
    <location>
        <begin position="149"/>
        <end position="160"/>
    </location>
</feature>
<feature type="compositionally biased region" description="Low complexity" evidence="5">
    <location>
        <begin position="36"/>
        <end position="54"/>
    </location>
</feature>
<dbReference type="GO" id="GO:0016787">
    <property type="term" value="F:hydrolase activity"/>
    <property type="evidence" value="ECO:0007669"/>
    <property type="project" value="UniProtKB-KW"/>
</dbReference>
<evidence type="ECO:0000259" key="6">
    <source>
        <dbReference type="Pfam" id="PF00135"/>
    </source>
</evidence>
<dbReference type="EMBL" id="JACHMH010000001">
    <property type="protein sequence ID" value="MBB4678911.1"/>
    <property type="molecule type" value="Genomic_DNA"/>
</dbReference>
<proteinExistence type="inferred from homology"/>
<dbReference type="RefSeq" id="WP_221490047.1">
    <property type="nucleotide sequence ID" value="NZ_JACHMH010000001.1"/>
</dbReference>
<dbReference type="InterPro" id="IPR002018">
    <property type="entry name" value="CarbesteraseB"/>
</dbReference>
<name>A0A7W7CD38_9PSEU</name>
<evidence type="ECO:0000256" key="1">
    <source>
        <dbReference type="ARBA" id="ARBA00005964"/>
    </source>
</evidence>
<feature type="compositionally biased region" description="Pro residues" evidence="5">
    <location>
        <begin position="67"/>
        <end position="83"/>
    </location>
</feature>
<feature type="compositionally biased region" description="Low complexity" evidence="5">
    <location>
        <begin position="161"/>
        <end position="192"/>
    </location>
</feature>
<keyword evidence="3 4" id="KW-0378">Hydrolase</keyword>
<dbReference type="Pfam" id="PF00135">
    <property type="entry name" value="COesterase"/>
    <property type="match status" value="1"/>
</dbReference>
<dbReference type="Gene3D" id="3.40.50.1820">
    <property type="entry name" value="alpha/beta hydrolase"/>
    <property type="match status" value="2"/>
</dbReference>
<gene>
    <name evidence="7" type="ORF">HNR67_005029</name>
</gene>
<dbReference type="InterPro" id="IPR002168">
    <property type="entry name" value="Lipase_GDXG_HIS_AS"/>
</dbReference>
<feature type="region of interest" description="Disordered" evidence="5">
    <location>
        <begin position="31"/>
        <end position="239"/>
    </location>
</feature>
<dbReference type="PANTHER" id="PTHR43142">
    <property type="entry name" value="CARBOXYLIC ESTER HYDROLASE"/>
    <property type="match status" value="1"/>
</dbReference>
<accession>A0A7W7CD38</accession>
<sequence length="593" mass="61251">MNTVHTAQGPVQGEHRAEVTVYHAVPYAAPVHDHAPTPTAASPSPTQPALSTATLPNPGIRATAPNSPFPTSSPPASAPPLPQPAIHLTSAPANPCRPSPAPPLSPPDAHTLSASPAPTPPPTHLGARTVPAPPAPTPPPTAPGARPFAAPPAPTSPPAHPGTRTTAVPPAPALARPGLLPTATPPDTRFTAPTPPPPRPGIRDATTPGPTAPAPHRPTLGRLDLTPLNSPTTPGPDYRTLTIWTPPTATTPRPVLVFLHGGGFQTGSGSAPLYDGTAFARDGILLVTVNYRLGAPGWLHLPDAPANRGLLDVIAALEWLRDNISAFGGDPNNITVAGQSAGAMLATALLAAPRAHGLFRRVISQSGNPAAVLTPEQAYRITAALAAELGVAPTAAGFTGVADADLIAALGRIPLPTDGPLRGITPFGLVLDPDTLPRPPTESALPPVDLLIGINTDEANLYLVPTNRHAPWLTTEALFGAGSRQLAQAHATQLPGRTHRYEFAWRSAAFDGSLGACHCVELPFVFATTAVQELHGAQSLLGPTPPSPELVARTHAAWSRFITTGDPGWPAYTTETPHTMRIDEQWTLTTPAE</sequence>
<evidence type="ECO:0000256" key="2">
    <source>
        <dbReference type="ARBA" id="ARBA00010515"/>
    </source>
</evidence>
<comment type="caution">
    <text evidence="7">The sequence shown here is derived from an EMBL/GenBank/DDBJ whole genome shotgun (WGS) entry which is preliminary data.</text>
</comment>
<dbReference type="SUPFAM" id="SSF53474">
    <property type="entry name" value="alpha/beta-Hydrolases"/>
    <property type="match status" value="1"/>
</dbReference>
<feature type="domain" description="Carboxylesterase type B" evidence="6">
    <location>
        <begin position="183"/>
        <end position="463"/>
    </location>
</feature>
<dbReference type="InterPro" id="IPR019826">
    <property type="entry name" value="Carboxylesterase_B_AS"/>
</dbReference>
<feature type="compositionally biased region" description="Pro residues" evidence="5">
    <location>
        <begin position="95"/>
        <end position="106"/>
    </location>
</feature>
<dbReference type="InterPro" id="IPR029058">
    <property type="entry name" value="AB_hydrolase_fold"/>
</dbReference>
<dbReference type="PROSITE" id="PS00122">
    <property type="entry name" value="CARBOXYLESTERASE_B_1"/>
    <property type="match status" value="1"/>
</dbReference>
<evidence type="ECO:0000313" key="7">
    <source>
        <dbReference type="EMBL" id="MBB4678911.1"/>
    </source>
</evidence>
<comment type="similarity">
    <text evidence="1 4">Belongs to the type-B carboxylesterase/lipase family.</text>
</comment>
<feature type="compositionally biased region" description="Low complexity" evidence="5">
    <location>
        <begin position="107"/>
        <end position="116"/>
    </location>
</feature>
<feature type="compositionally biased region" description="Pro residues" evidence="5">
    <location>
        <begin position="131"/>
        <end position="142"/>
    </location>
</feature>
<reference evidence="7 8" key="1">
    <citation type="submission" date="2020-08" db="EMBL/GenBank/DDBJ databases">
        <title>Sequencing the genomes of 1000 actinobacteria strains.</title>
        <authorList>
            <person name="Klenk H.-P."/>
        </authorList>
    </citation>
    <scope>NUCLEOTIDE SEQUENCE [LARGE SCALE GENOMIC DNA]</scope>
    <source>
        <strain evidence="7 8">DSM 44230</strain>
    </source>
</reference>
<dbReference type="PRINTS" id="PR01217">
    <property type="entry name" value="PRICHEXTENSN"/>
</dbReference>